<accession>A0ABY4DXR3</accession>
<proteinExistence type="predicted"/>
<evidence type="ECO:0000313" key="2">
    <source>
        <dbReference type="EMBL" id="UOO88313.1"/>
    </source>
</evidence>
<organism evidence="2 3">
    <name type="scientific">Vitreoscilla massiliensis</name>
    <dbReference type="NCBI Taxonomy" id="1689272"/>
    <lineage>
        <taxon>Bacteria</taxon>
        <taxon>Pseudomonadati</taxon>
        <taxon>Pseudomonadota</taxon>
        <taxon>Betaproteobacteria</taxon>
        <taxon>Neisseriales</taxon>
        <taxon>Neisseriaceae</taxon>
        <taxon>Vitreoscilla</taxon>
    </lineage>
</organism>
<name>A0ABY4DXR3_9NEIS</name>
<evidence type="ECO:0000313" key="3">
    <source>
        <dbReference type="Proteomes" id="UP000832011"/>
    </source>
</evidence>
<sequence length="122" mass="13921">MTGLNLSQAFQQVRLALNTYRRYLGLRLEVLRVNSQSLVRIDDHQYCVPVACVGKAITAHTIRLTNRSQLLAEYTRSFQRSGISYQPLHYLDLLERKPGTLRTSVNCQQYDSLLTKGSYAKG</sequence>
<dbReference type="RefSeq" id="WP_147645465.1">
    <property type="nucleotide sequence ID" value="NZ_CABKVG010000010.1"/>
</dbReference>
<dbReference type="EMBL" id="CP091511">
    <property type="protein sequence ID" value="UOO88313.1"/>
    <property type="molecule type" value="Genomic_DNA"/>
</dbReference>
<protein>
    <recommendedName>
        <fullName evidence="1">Transposase for insertion sequence element IS21-like C-terminal domain-containing protein</fullName>
    </recommendedName>
</protein>
<dbReference type="Proteomes" id="UP000832011">
    <property type="component" value="Chromosome"/>
</dbReference>
<dbReference type="Pfam" id="PF22483">
    <property type="entry name" value="Mu-transpos_C_2"/>
    <property type="match status" value="1"/>
</dbReference>
<gene>
    <name evidence="2" type="ORF">LVJ82_12615</name>
</gene>
<evidence type="ECO:0000259" key="1">
    <source>
        <dbReference type="Pfam" id="PF22483"/>
    </source>
</evidence>
<reference evidence="2 3" key="1">
    <citation type="journal article" date="2022" name="Res Sq">
        <title>Evolution of multicellular longitudinally dividing oral cavity symbionts (Neisseriaceae).</title>
        <authorList>
            <person name="Nyongesa S."/>
            <person name="Weber P."/>
            <person name="Bernet E."/>
            <person name="Pullido F."/>
            <person name="Nieckarz M."/>
            <person name="Delaby M."/>
            <person name="Nieves C."/>
            <person name="Viehboeck T."/>
            <person name="Krause N."/>
            <person name="Rivera-Millot A."/>
            <person name="Nakamura A."/>
            <person name="Vischer N."/>
            <person name="VanNieuwenhze M."/>
            <person name="Brun Y."/>
            <person name="Cava F."/>
            <person name="Bulgheresi S."/>
            <person name="Veyrier F."/>
        </authorList>
    </citation>
    <scope>NUCLEOTIDE SEQUENCE [LARGE SCALE GENOMIC DNA]</scope>
    <source>
        <strain evidence="2 3">SN4</strain>
    </source>
</reference>
<keyword evidence="3" id="KW-1185">Reference proteome</keyword>
<dbReference type="InterPro" id="IPR054353">
    <property type="entry name" value="IstA-like_C"/>
</dbReference>
<feature type="domain" description="Transposase for insertion sequence element IS21-like C-terminal" evidence="1">
    <location>
        <begin position="25"/>
        <end position="82"/>
    </location>
</feature>